<dbReference type="SUPFAM" id="SSF52540">
    <property type="entry name" value="P-loop containing nucleoside triphosphate hydrolases"/>
    <property type="match status" value="1"/>
</dbReference>
<gene>
    <name evidence="1" type="ORF">KOW79_020450</name>
</gene>
<evidence type="ECO:0008006" key="3">
    <source>
        <dbReference type="Google" id="ProtNLM"/>
    </source>
</evidence>
<reference evidence="1 2" key="1">
    <citation type="submission" date="2021-06" db="EMBL/GenBank/DDBJ databases">
        <title>Chromosome-level genome assembly of the red-tail catfish (Hemibagrus wyckioides).</title>
        <authorList>
            <person name="Shao F."/>
        </authorList>
    </citation>
    <scope>NUCLEOTIDE SEQUENCE [LARGE SCALE GENOMIC DNA]</scope>
    <source>
        <strain evidence="1">EC202008001</strain>
        <tissue evidence="1">Blood</tissue>
    </source>
</reference>
<dbReference type="AlphaFoldDB" id="A0A9D3N6D9"/>
<organism evidence="1 2">
    <name type="scientific">Hemibagrus wyckioides</name>
    <dbReference type="NCBI Taxonomy" id="337641"/>
    <lineage>
        <taxon>Eukaryota</taxon>
        <taxon>Metazoa</taxon>
        <taxon>Chordata</taxon>
        <taxon>Craniata</taxon>
        <taxon>Vertebrata</taxon>
        <taxon>Euteleostomi</taxon>
        <taxon>Actinopterygii</taxon>
        <taxon>Neopterygii</taxon>
        <taxon>Teleostei</taxon>
        <taxon>Ostariophysi</taxon>
        <taxon>Siluriformes</taxon>
        <taxon>Bagridae</taxon>
        <taxon>Hemibagrus</taxon>
    </lineage>
</organism>
<keyword evidence="2" id="KW-1185">Reference proteome</keyword>
<dbReference type="PANTHER" id="PTHR14241">
    <property type="entry name" value="INTERFERON-INDUCED PROTEIN 44"/>
    <property type="match status" value="1"/>
</dbReference>
<dbReference type="OrthoDB" id="25620at2759"/>
<dbReference type="CDD" id="cd00882">
    <property type="entry name" value="Ras_like_GTPase"/>
    <property type="match status" value="1"/>
</dbReference>
<dbReference type="Gene3D" id="3.40.50.300">
    <property type="entry name" value="P-loop containing nucleotide triphosphate hydrolases"/>
    <property type="match status" value="1"/>
</dbReference>
<dbReference type="GO" id="GO:0006955">
    <property type="term" value="P:immune response"/>
    <property type="evidence" value="ECO:0007669"/>
    <property type="project" value="TreeGrafter"/>
</dbReference>
<comment type="caution">
    <text evidence="1">The sequence shown here is derived from an EMBL/GenBank/DDBJ whole genome shotgun (WGS) entry which is preliminary data.</text>
</comment>
<accession>A0A9D3N6D9</accession>
<dbReference type="Proteomes" id="UP000824219">
    <property type="component" value="Linkage Group LG26"/>
</dbReference>
<sequence>MGHSGSKSSLPPPERPEFTSPWRPMTWEILVVGEVGAGKSSFINSVINTFQRRVTSRALYKTHYIEGEDGSPLPFVFNDSMGLEREEGGARSEDIISAMKGFLQEGHKFNPLSPVSPNDPGYRSNPSTEDQTFCLVNIIAADKVSLMHDDVFAKLKRIREEATNLNLPQVIIMTRPDIACPLVHSDLRKLYYSRKIKDKMQECSNRLGIPMNHIFPVKNYHEEIDTMNDMDFLILKALDQIVNVAADAVQQPSFKSSSQHEYGWDRLLYGRKSGSKAGGGDCRCERRIS</sequence>
<evidence type="ECO:0000313" key="2">
    <source>
        <dbReference type="Proteomes" id="UP000824219"/>
    </source>
</evidence>
<evidence type="ECO:0000313" key="1">
    <source>
        <dbReference type="EMBL" id="KAG7315584.1"/>
    </source>
</evidence>
<dbReference type="PANTHER" id="PTHR14241:SF1">
    <property type="entry name" value="INTERFERON-INDUCED PROTEIN 44-RELATED"/>
    <property type="match status" value="1"/>
</dbReference>
<dbReference type="InterPro" id="IPR027417">
    <property type="entry name" value="P-loop_NTPase"/>
</dbReference>
<name>A0A9D3N6D9_9TELE</name>
<protein>
    <recommendedName>
        <fullName evidence="3">Interferon-induced protein 44-like</fullName>
    </recommendedName>
</protein>
<dbReference type="EMBL" id="JAHKSW010000026">
    <property type="protein sequence ID" value="KAG7315584.1"/>
    <property type="molecule type" value="Genomic_DNA"/>
</dbReference>
<proteinExistence type="predicted"/>